<gene>
    <name evidence="2" type="ORF">E0493_17400</name>
</gene>
<feature type="region of interest" description="Disordered" evidence="1">
    <location>
        <begin position="1"/>
        <end position="40"/>
    </location>
</feature>
<keyword evidence="3" id="KW-1185">Reference proteome</keyword>
<evidence type="ECO:0008006" key="4">
    <source>
        <dbReference type="Google" id="ProtNLM"/>
    </source>
</evidence>
<feature type="compositionally biased region" description="Low complexity" evidence="1">
    <location>
        <begin position="1"/>
        <end position="17"/>
    </location>
</feature>
<protein>
    <recommendedName>
        <fullName evidence="4">Molecular chaperone DnaJ</fullName>
    </recommendedName>
</protein>
<organism evidence="2 3">
    <name type="scientific">Teichococcus coralli</name>
    <dbReference type="NCBI Taxonomy" id="2545983"/>
    <lineage>
        <taxon>Bacteria</taxon>
        <taxon>Pseudomonadati</taxon>
        <taxon>Pseudomonadota</taxon>
        <taxon>Alphaproteobacteria</taxon>
        <taxon>Acetobacterales</taxon>
        <taxon>Roseomonadaceae</taxon>
        <taxon>Roseomonas</taxon>
    </lineage>
</organism>
<dbReference type="AlphaFoldDB" id="A0A845BDY0"/>
<dbReference type="InterPro" id="IPR036410">
    <property type="entry name" value="HSP_DnaJ_Cys-rich_dom_sf"/>
</dbReference>
<dbReference type="OrthoDB" id="7307073at2"/>
<dbReference type="SUPFAM" id="SSF57938">
    <property type="entry name" value="DnaJ/Hsp40 cysteine-rich domain"/>
    <property type="match status" value="1"/>
</dbReference>
<accession>A0A845BDY0</accession>
<comment type="caution">
    <text evidence="2">The sequence shown here is derived from an EMBL/GenBank/DDBJ whole genome shotgun (WGS) entry which is preliminary data.</text>
</comment>
<dbReference type="EMBL" id="SNVJ01000018">
    <property type="protein sequence ID" value="MXP65125.1"/>
    <property type="molecule type" value="Genomic_DNA"/>
</dbReference>
<proteinExistence type="predicted"/>
<dbReference type="Gene3D" id="6.20.20.10">
    <property type="match status" value="1"/>
</dbReference>
<dbReference type="Proteomes" id="UP000460715">
    <property type="component" value="Unassembled WGS sequence"/>
</dbReference>
<name>A0A845BDY0_9PROT</name>
<reference evidence="2 3" key="1">
    <citation type="submission" date="2019-03" db="EMBL/GenBank/DDBJ databases">
        <title>Roseomonas sp. a novel Roseomonas species isolated from Sea whip Gorgonian.</title>
        <authorList>
            <person name="Li F."/>
            <person name="Pan X."/>
            <person name="Huang S."/>
            <person name="Li Z."/>
            <person name="Meng B."/>
        </authorList>
    </citation>
    <scope>NUCLEOTIDE SEQUENCE [LARGE SCALE GENOMIC DNA]</scope>
    <source>
        <strain evidence="2 3">M0104</strain>
    </source>
</reference>
<evidence type="ECO:0000313" key="2">
    <source>
        <dbReference type="EMBL" id="MXP65125.1"/>
    </source>
</evidence>
<evidence type="ECO:0000256" key="1">
    <source>
        <dbReference type="SAM" id="MobiDB-lite"/>
    </source>
</evidence>
<dbReference type="RefSeq" id="WP_160938535.1">
    <property type="nucleotide sequence ID" value="NZ_SNVJ01000018.1"/>
</dbReference>
<evidence type="ECO:0000313" key="3">
    <source>
        <dbReference type="Proteomes" id="UP000460715"/>
    </source>
</evidence>
<sequence>MRTPPNAGSPGSPGAGSEPLKPGDDAPPGTPATGQDLCPDCEGRGKVNGHVCATCQGTGTVNKGIGGA</sequence>